<reference evidence="2 3" key="2">
    <citation type="submission" date="2018-10" db="EMBL/GenBank/DDBJ databases">
        <authorList>
            <consortium name="Pathogen Informatics"/>
        </authorList>
    </citation>
    <scope>NUCLEOTIDE SEQUENCE [LARGE SCALE GENOMIC DNA]</scope>
</reference>
<evidence type="ECO:0000313" key="4">
    <source>
        <dbReference type="WBParaSite" id="EVEC_0001062701-mRNA-1"/>
    </source>
</evidence>
<feature type="signal peptide" evidence="1">
    <location>
        <begin position="1"/>
        <end position="20"/>
    </location>
</feature>
<keyword evidence="1" id="KW-0732">Signal</keyword>
<dbReference type="InterPro" id="IPR052823">
    <property type="entry name" value="SXP/RAL-2_related"/>
</dbReference>
<evidence type="ECO:0000313" key="3">
    <source>
        <dbReference type="Proteomes" id="UP000274131"/>
    </source>
</evidence>
<gene>
    <name evidence="2" type="ORF">EVEC_LOCUS9970</name>
</gene>
<dbReference type="Proteomes" id="UP000274131">
    <property type="component" value="Unassembled WGS sequence"/>
</dbReference>
<reference evidence="4" key="1">
    <citation type="submission" date="2017-02" db="UniProtKB">
        <authorList>
            <consortium name="WormBaseParasite"/>
        </authorList>
    </citation>
    <scope>IDENTIFICATION</scope>
</reference>
<dbReference type="EMBL" id="UXUI01010427">
    <property type="protein sequence ID" value="VDD95219.1"/>
    <property type="molecule type" value="Genomic_DNA"/>
</dbReference>
<dbReference type="WBParaSite" id="EVEC_0001062701-mRNA-1">
    <property type="protein sequence ID" value="EVEC_0001062701-mRNA-1"/>
    <property type="gene ID" value="EVEC_0001062701"/>
</dbReference>
<protein>
    <submittedName>
        <fullName evidence="4">DUF148 domain-containing protein</fullName>
    </submittedName>
</protein>
<accession>A0A0N4VIH4</accession>
<evidence type="ECO:0000313" key="2">
    <source>
        <dbReference type="EMBL" id="VDD95219.1"/>
    </source>
</evidence>
<feature type="chain" id="PRO_5043122975" evidence="1">
    <location>
        <begin position="21"/>
        <end position="212"/>
    </location>
</feature>
<evidence type="ECO:0000256" key="1">
    <source>
        <dbReference type="SAM" id="SignalP"/>
    </source>
</evidence>
<sequence>MIYHHSVIILCCIFFSEIFAATRFCSKQIILFIIVIVSQKSSQCGLAPFVEDLPAPEKEEIKEVWRNYRTGNDCEEQRRKTQEVIDGLTDEARAKLKNMPAFLKTASSNVRSQFIALWNNFSMPVNEKIEKFRELAKELLNSQQLELFKRYDEEVRDRKKLIEEKVSQLSPEARTAFDQLSDLQKQRSTILNNLSKEARREIRVLLNSVRRA</sequence>
<name>A0A0N4VIH4_ENTVE</name>
<organism evidence="4">
    <name type="scientific">Enterobius vermicularis</name>
    <name type="common">Human pinworm</name>
    <dbReference type="NCBI Taxonomy" id="51028"/>
    <lineage>
        <taxon>Eukaryota</taxon>
        <taxon>Metazoa</taxon>
        <taxon>Ecdysozoa</taxon>
        <taxon>Nematoda</taxon>
        <taxon>Chromadorea</taxon>
        <taxon>Rhabditida</taxon>
        <taxon>Spirurina</taxon>
        <taxon>Oxyuridomorpha</taxon>
        <taxon>Oxyuroidea</taxon>
        <taxon>Oxyuridae</taxon>
        <taxon>Enterobius</taxon>
    </lineage>
</organism>
<dbReference type="AlphaFoldDB" id="A0A0N4VIH4"/>
<dbReference type="PANTHER" id="PTHR21593:SF36">
    <property type="entry name" value="DUF148 DOMAIN-CONTAINING PROTEIN-RELATED"/>
    <property type="match status" value="1"/>
</dbReference>
<dbReference type="OrthoDB" id="5838444at2759"/>
<keyword evidence="3" id="KW-1185">Reference proteome</keyword>
<proteinExistence type="predicted"/>
<dbReference type="STRING" id="51028.A0A0N4VIH4"/>
<dbReference type="PANTHER" id="PTHR21593">
    <property type="entry name" value="PRION-LIKE- Q/N-RICH -DOMAIN-BEARING PROTEIN PROTEIN"/>
    <property type="match status" value="1"/>
</dbReference>